<evidence type="ECO:0000313" key="15">
    <source>
        <dbReference type="Proteomes" id="UP000002866"/>
    </source>
</evidence>
<feature type="domain" description="BAH" evidence="13">
    <location>
        <begin position="515"/>
        <end position="633"/>
    </location>
</feature>
<feature type="compositionally biased region" description="Basic and acidic residues" evidence="11">
    <location>
        <begin position="1064"/>
        <end position="1073"/>
    </location>
</feature>
<evidence type="ECO:0000256" key="5">
    <source>
        <dbReference type="ARBA" id="ARBA00023015"/>
    </source>
</evidence>
<dbReference type="STRING" id="1071380.I2GWX0"/>
<organism evidence="14 15">
    <name type="scientific">Henningerozyma blattae (strain ATCC 34711 / CBS 6284 / DSM 70876 / NBRC 10599 / NRRL Y-10934 / UCD 77-7)</name>
    <name type="common">Yeast</name>
    <name type="synonym">Tetrapisispora blattae</name>
    <dbReference type="NCBI Taxonomy" id="1071380"/>
    <lineage>
        <taxon>Eukaryota</taxon>
        <taxon>Fungi</taxon>
        <taxon>Dikarya</taxon>
        <taxon>Ascomycota</taxon>
        <taxon>Saccharomycotina</taxon>
        <taxon>Saccharomycetes</taxon>
        <taxon>Saccharomycetales</taxon>
        <taxon>Saccharomycetaceae</taxon>
        <taxon>Henningerozyma</taxon>
    </lineage>
</organism>
<evidence type="ECO:0000256" key="2">
    <source>
        <dbReference type="ARBA" id="ARBA00022553"/>
    </source>
</evidence>
<dbReference type="GO" id="GO:0042173">
    <property type="term" value="P:regulation of sporulation resulting in formation of a cellular spore"/>
    <property type="evidence" value="ECO:0007669"/>
    <property type="project" value="EnsemblFungi"/>
</dbReference>
<dbReference type="GO" id="GO:0006303">
    <property type="term" value="P:double-strand break repair via nonhomologous end joining"/>
    <property type="evidence" value="ECO:0007669"/>
    <property type="project" value="EnsemblFungi"/>
</dbReference>
<dbReference type="InterPro" id="IPR036427">
    <property type="entry name" value="Bromodomain-like_sf"/>
</dbReference>
<comment type="similarity">
    <text evidence="9">Belongs to the RSC1 family.</text>
</comment>
<evidence type="ECO:0000313" key="14">
    <source>
        <dbReference type="EMBL" id="CCH58622.1"/>
    </source>
</evidence>
<dbReference type="GO" id="GO:0006368">
    <property type="term" value="P:transcription elongation by RNA polymerase II"/>
    <property type="evidence" value="ECO:0007669"/>
    <property type="project" value="EnsemblFungi"/>
</dbReference>
<keyword evidence="15" id="KW-1185">Reference proteome</keyword>
<sequence>MISQELKKELRNAYDGVFEIKEELGIHIYPIFHKLPSKKEYPDYYTIIKNPMSLNTIKKRLSSYENVQSFLNDMAQIPCNAKIYNTDGSPVYHYATLFEKYLKDTVFNNLKKYYPNLIYPSSATLTSNNSMSADIVRDDSILSNELLPISTADSALAPPDTINATTNTSAKENPDVGTIESSITNTNINNQNEDILQIQENASPSGLSITSSFASPGSHTSTSKKDFNNLTVNTDTLALVTAASTVTDSNSNNLNQNNHSITNDYLNISIDPSSSTSNTSASLKKDKDPSNVVIQSREGNRIIIQGKSQLNPDPTNKIKISNSQRSLGKTQAPVAQTTQQPHIQQSQFSTPSTTPTPVNQPIVKPQTSRTHMKRGRPPVIDLPYVQRIKNVLKMLRKEYDSSNGLLISSFEKLPDQSKEPLYYSEIANPICLDDIKKKVKARKYKDYEGFQSDFNLMLKNYNQFYQNNQTNLTISKLLQNSFETLSNFELSKPDKVYLPEGDIRLPLDEVEVNGKTYKIGDWVLVRNPNDISKPIVAQIFRLWKTKDNKKWLNCCWYFRPEQTVHRVDRIFYKNEVMKTGQYRDHVIEDIQQKCYVVHFTRFQRGDPILDIDGPLFVCEFRYNENDKAFNKIRTWRACLPEEIRDVEEETVPVIGKKFFKYPSPIKDLLPANATVNDPTPEATVGAPNSPPLIGAVYLREKLPRDDLGEYSTSDECPRYIIRPNDPPENGIIDKETGTIVVTQQTHHNSATKTNSNVKNIPTINSPLISQPKITQNFQPLATVKAANTDISCQPPLITSPTFDPHPLRRKIKASNTASTTNVIKIESLNELQAKQIKKKRLRMSEDNVGTLINNLVHKCAKHNVGKIVSDYPSGFLLSSEILTSSFPAINSIHVTNSNIYSRRIDQIHKQDGKIVWFRGPSVNIQERYINSGSEHLDQPLNKWFPKHKKNKLNLDYEEVEETIENDPIRGEEDLTLQDGLEFTNLNEKNDELMVQETAALVLQELGLTSTDFGDDNLSLLSDNNMDTLGLKENEHNLSTSLSLDTPKENRSQDQIEPMEATTDTLDRVNKDEINNDSEEIDSDDENETLPKTFPLGLRASASFMAYKLEQAAVFEEQLI</sequence>
<evidence type="ECO:0008006" key="16">
    <source>
        <dbReference type="Google" id="ProtNLM"/>
    </source>
</evidence>
<keyword evidence="3" id="KW-0677">Repeat</keyword>
<dbReference type="PRINTS" id="PR00503">
    <property type="entry name" value="BROMODOMAIN"/>
</dbReference>
<feature type="compositionally biased region" description="Low complexity" evidence="11">
    <location>
        <begin position="330"/>
        <end position="357"/>
    </location>
</feature>
<feature type="region of interest" description="Disordered" evidence="11">
    <location>
        <begin position="307"/>
        <end position="377"/>
    </location>
</feature>
<dbReference type="InParanoid" id="I2GWX0"/>
<evidence type="ECO:0000256" key="9">
    <source>
        <dbReference type="ARBA" id="ARBA00061403"/>
    </source>
</evidence>
<evidence type="ECO:0000256" key="8">
    <source>
        <dbReference type="ARBA" id="ARBA00023242"/>
    </source>
</evidence>
<gene>
    <name evidence="14" type="primary">TBLA0A08330</name>
    <name evidence="14" type="ORF">TBLA_0A08330</name>
</gene>
<protein>
    <recommendedName>
        <fullName evidence="16">BAH domain-containing protein</fullName>
    </recommendedName>
</protein>
<dbReference type="HOGENOM" id="CLU_007728_2_0_1"/>
<dbReference type="PROSITE" id="PS50014">
    <property type="entry name" value="BROMODOMAIN_2"/>
    <property type="match status" value="2"/>
</dbReference>
<dbReference type="AlphaFoldDB" id="I2GWX0"/>
<dbReference type="PROSITE" id="PS51038">
    <property type="entry name" value="BAH"/>
    <property type="match status" value="1"/>
</dbReference>
<keyword evidence="5" id="KW-0805">Transcription regulation</keyword>
<evidence type="ECO:0000256" key="7">
    <source>
        <dbReference type="ARBA" id="ARBA00023163"/>
    </source>
</evidence>
<feature type="compositionally biased region" description="Polar residues" evidence="11">
    <location>
        <begin position="307"/>
        <end position="329"/>
    </location>
</feature>
<keyword evidence="8" id="KW-0539">Nucleus</keyword>
<dbReference type="PANTHER" id="PTHR16062:SF21">
    <property type="entry name" value="CHROMATIN STRUCTURE-REMODELING COMPLEX SUBUNIT RSC1-RELATED"/>
    <property type="match status" value="1"/>
</dbReference>
<feature type="domain" description="Bromo" evidence="12">
    <location>
        <begin position="24"/>
        <end position="92"/>
    </location>
</feature>
<proteinExistence type="inferred from homology"/>
<dbReference type="FunFam" id="2.30.30.490:FF:000016">
    <property type="entry name" value="RSC complex member"/>
    <property type="match status" value="1"/>
</dbReference>
<feature type="domain" description="Bromo" evidence="12">
    <location>
        <begin position="402"/>
        <end position="472"/>
    </location>
</feature>
<evidence type="ECO:0000256" key="4">
    <source>
        <dbReference type="ARBA" id="ARBA00022853"/>
    </source>
</evidence>
<feature type="region of interest" description="Disordered" evidence="11">
    <location>
        <begin position="1038"/>
        <end position="1089"/>
    </location>
</feature>
<evidence type="ECO:0000256" key="11">
    <source>
        <dbReference type="SAM" id="MobiDB-lite"/>
    </source>
</evidence>
<evidence type="ECO:0000256" key="3">
    <source>
        <dbReference type="ARBA" id="ARBA00022737"/>
    </source>
</evidence>
<dbReference type="Pfam" id="PF01426">
    <property type="entry name" value="BAH"/>
    <property type="match status" value="1"/>
</dbReference>
<evidence type="ECO:0000259" key="13">
    <source>
        <dbReference type="PROSITE" id="PS51038"/>
    </source>
</evidence>
<comment type="subcellular location">
    <subcellularLocation>
        <location evidence="1">Nucleus</location>
    </subcellularLocation>
</comment>
<dbReference type="GO" id="GO:0016586">
    <property type="term" value="C:RSC-type complex"/>
    <property type="evidence" value="ECO:0007669"/>
    <property type="project" value="EnsemblFungi"/>
</dbReference>
<name>I2GWX0_HENB6</name>
<dbReference type="Pfam" id="PF00439">
    <property type="entry name" value="Bromodomain"/>
    <property type="match status" value="2"/>
</dbReference>
<evidence type="ECO:0000259" key="12">
    <source>
        <dbReference type="PROSITE" id="PS50014"/>
    </source>
</evidence>
<dbReference type="GO" id="GO:0003682">
    <property type="term" value="F:chromatin binding"/>
    <property type="evidence" value="ECO:0007669"/>
    <property type="project" value="InterPro"/>
</dbReference>
<dbReference type="KEGG" id="tbl:TBLA_0A08330"/>
<feature type="compositionally biased region" description="Acidic residues" evidence="11">
    <location>
        <begin position="1074"/>
        <end position="1087"/>
    </location>
</feature>
<dbReference type="Proteomes" id="UP000002866">
    <property type="component" value="Chromosome 1"/>
</dbReference>
<dbReference type="InterPro" id="IPR001025">
    <property type="entry name" value="BAH_dom"/>
</dbReference>
<keyword evidence="4" id="KW-0156">Chromatin regulator</keyword>
<dbReference type="RefSeq" id="XP_004178141.1">
    <property type="nucleotide sequence ID" value="XM_004178093.1"/>
</dbReference>
<keyword evidence="6 10" id="KW-0103">Bromodomain</keyword>
<dbReference type="Gene3D" id="2.30.30.490">
    <property type="match status" value="1"/>
</dbReference>
<dbReference type="GeneID" id="14493534"/>
<keyword evidence="2" id="KW-0597">Phosphoprotein</keyword>
<dbReference type="SMART" id="SM00297">
    <property type="entry name" value="BROMO"/>
    <property type="match status" value="2"/>
</dbReference>
<dbReference type="InterPro" id="IPR043151">
    <property type="entry name" value="BAH_sf"/>
</dbReference>
<dbReference type="SUPFAM" id="SSF47370">
    <property type="entry name" value="Bromodomain"/>
    <property type="match status" value="2"/>
</dbReference>
<dbReference type="EMBL" id="HE806316">
    <property type="protein sequence ID" value="CCH58622.1"/>
    <property type="molecule type" value="Genomic_DNA"/>
</dbReference>
<dbReference type="InterPro" id="IPR001487">
    <property type="entry name" value="Bromodomain"/>
</dbReference>
<evidence type="ECO:0000256" key="10">
    <source>
        <dbReference type="PROSITE-ProRule" id="PRU00035"/>
    </source>
</evidence>
<dbReference type="CDD" id="cd04717">
    <property type="entry name" value="BAH_polybromo"/>
    <property type="match status" value="1"/>
</dbReference>
<keyword evidence="7" id="KW-0804">Transcription</keyword>
<dbReference type="OrthoDB" id="1742084at2759"/>
<evidence type="ECO:0000256" key="6">
    <source>
        <dbReference type="ARBA" id="ARBA00023117"/>
    </source>
</evidence>
<dbReference type="SMART" id="SM00439">
    <property type="entry name" value="BAH"/>
    <property type="match status" value="1"/>
</dbReference>
<dbReference type="Gene3D" id="1.20.920.10">
    <property type="entry name" value="Bromodomain-like"/>
    <property type="match status" value="2"/>
</dbReference>
<accession>I2GWX0</accession>
<dbReference type="FunCoup" id="I2GWX0">
    <property type="interactions" value="241"/>
</dbReference>
<dbReference type="eggNOG" id="KOG1827">
    <property type="taxonomic scope" value="Eukaryota"/>
</dbReference>
<reference evidence="14 15" key="1">
    <citation type="journal article" date="2011" name="Proc. Natl. Acad. Sci. U.S.A.">
        <title>Evolutionary erosion of yeast sex chromosomes by mating-type switching accidents.</title>
        <authorList>
            <person name="Gordon J.L."/>
            <person name="Armisen D."/>
            <person name="Proux-Wera E."/>
            <person name="Oheigeartaigh S.S."/>
            <person name="Byrne K.P."/>
            <person name="Wolfe K.H."/>
        </authorList>
    </citation>
    <scope>NUCLEOTIDE SEQUENCE [LARGE SCALE GENOMIC DNA]</scope>
    <source>
        <strain evidence="15">ATCC 34711 / CBS 6284 / DSM 70876 / NBRC 10599 / NRRL Y-10934 / UCD 77-7</strain>
    </source>
</reference>
<dbReference type="InterPro" id="IPR037382">
    <property type="entry name" value="Rsc/polybromo"/>
</dbReference>
<dbReference type="PANTHER" id="PTHR16062">
    <property type="entry name" value="SWI/SNF-RELATED"/>
    <property type="match status" value="1"/>
</dbReference>
<dbReference type="GO" id="GO:0006337">
    <property type="term" value="P:nucleosome disassembly"/>
    <property type="evidence" value="ECO:0007669"/>
    <property type="project" value="EnsemblFungi"/>
</dbReference>
<evidence type="ECO:0000256" key="1">
    <source>
        <dbReference type="ARBA" id="ARBA00004123"/>
    </source>
</evidence>